<evidence type="ECO:0000313" key="1">
    <source>
        <dbReference type="EMBL" id="KAG1908349.1"/>
    </source>
</evidence>
<dbReference type="GeneID" id="64660139"/>
<organism evidence="1 2">
    <name type="scientific">Suillus fuscotomentosus</name>
    <dbReference type="NCBI Taxonomy" id="1912939"/>
    <lineage>
        <taxon>Eukaryota</taxon>
        <taxon>Fungi</taxon>
        <taxon>Dikarya</taxon>
        <taxon>Basidiomycota</taxon>
        <taxon>Agaricomycotina</taxon>
        <taxon>Agaricomycetes</taxon>
        <taxon>Agaricomycetidae</taxon>
        <taxon>Boletales</taxon>
        <taxon>Suillineae</taxon>
        <taxon>Suillaceae</taxon>
        <taxon>Suillus</taxon>
    </lineage>
</organism>
<dbReference type="EMBL" id="JABBWK010000001">
    <property type="protein sequence ID" value="KAG1908349.1"/>
    <property type="molecule type" value="Genomic_DNA"/>
</dbReference>
<accession>A0AAD4ELE4</accession>
<evidence type="ECO:0000313" key="2">
    <source>
        <dbReference type="Proteomes" id="UP001195769"/>
    </source>
</evidence>
<dbReference type="RefSeq" id="XP_041233924.1">
    <property type="nucleotide sequence ID" value="XM_041365841.1"/>
</dbReference>
<dbReference type="Proteomes" id="UP001195769">
    <property type="component" value="Unassembled WGS sequence"/>
</dbReference>
<comment type="caution">
    <text evidence="1">The sequence shown here is derived from an EMBL/GenBank/DDBJ whole genome shotgun (WGS) entry which is preliminary data.</text>
</comment>
<name>A0AAD4ELE4_9AGAM</name>
<dbReference type="AlphaFoldDB" id="A0AAD4ELE4"/>
<sequence>MQLELQELKDINKELTEENKILKANQLKRKKKGQNTLEENMAFNEEIRLCGCKYGTCYKMFAPDRQLLLHSNPMFAPPLNEPSHYETSASVELELLSELYSLLPSHIHPLVADNHFTDVFEDAMNSSCASKIKKLCSKAGVIFGLPEQYFTDTTYNQASVPEIQKLLGISVSQRTPKPFPPILFPNLVEDASLKTIFRNWEVFGKIICIVLWGETGLTALRAGGPLPNAVIVIFLLSDDKEFHYSGKGETTKIQYSYMFSSYKKIIIKNWTTEYTHDIVKALNSFIFTKGSRMVDSMSDKEDFTAAMDCALAGITEGEENTGTGYNG</sequence>
<proteinExistence type="predicted"/>
<gene>
    <name evidence="1" type="ORF">F5891DRAFT_1179873</name>
</gene>
<reference evidence="1" key="1">
    <citation type="journal article" date="2020" name="New Phytol.">
        <title>Comparative genomics reveals dynamic genome evolution in host specialist ectomycorrhizal fungi.</title>
        <authorList>
            <person name="Lofgren L.A."/>
            <person name="Nguyen N.H."/>
            <person name="Vilgalys R."/>
            <person name="Ruytinx J."/>
            <person name="Liao H.L."/>
            <person name="Branco S."/>
            <person name="Kuo A."/>
            <person name="LaButti K."/>
            <person name="Lipzen A."/>
            <person name="Andreopoulos W."/>
            <person name="Pangilinan J."/>
            <person name="Riley R."/>
            <person name="Hundley H."/>
            <person name="Na H."/>
            <person name="Barry K."/>
            <person name="Grigoriev I.V."/>
            <person name="Stajich J.E."/>
            <person name="Kennedy P.G."/>
        </authorList>
    </citation>
    <scope>NUCLEOTIDE SEQUENCE</scope>
    <source>
        <strain evidence="1">FC203</strain>
    </source>
</reference>
<protein>
    <submittedName>
        <fullName evidence="1">Uncharacterized protein</fullName>
    </submittedName>
</protein>
<keyword evidence="2" id="KW-1185">Reference proteome</keyword>